<dbReference type="Proteomes" id="UP001144341">
    <property type="component" value="Unassembled WGS sequence"/>
</dbReference>
<evidence type="ECO:0000259" key="1">
    <source>
        <dbReference type="Pfam" id="PF14310"/>
    </source>
</evidence>
<evidence type="ECO:0000313" key="3">
    <source>
        <dbReference type="Proteomes" id="UP001144341"/>
    </source>
</evidence>
<evidence type="ECO:0000313" key="2">
    <source>
        <dbReference type="EMBL" id="MCZ4222572.1"/>
    </source>
</evidence>
<comment type="caution">
    <text evidence="2">The sequence shown here is derived from an EMBL/GenBank/DDBJ whole genome shotgun (WGS) entry which is preliminary data.</text>
</comment>
<gene>
    <name evidence="2" type="ORF">O0931_04610</name>
</gene>
<organism evidence="2 3">
    <name type="scientific">Pedobacter rhodius</name>
    <dbReference type="NCBI Taxonomy" id="3004098"/>
    <lineage>
        <taxon>Bacteria</taxon>
        <taxon>Pseudomonadati</taxon>
        <taxon>Bacteroidota</taxon>
        <taxon>Sphingobacteriia</taxon>
        <taxon>Sphingobacteriales</taxon>
        <taxon>Sphingobacteriaceae</taxon>
        <taxon>Pedobacter</taxon>
    </lineage>
</organism>
<name>A0ABT4KWF9_9SPHI</name>
<feature type="domain" description="Fibronectin type III-like" evidence="1">
    <location>
        <begin position="6"/>
        <end position="48"/>
    </location>
</feature>
<dbReference type="EMBL" id="JAPWGL010000001">
    <property type="protein sequence ID" value="MCZ4222572.1"/>
    <property type="molecule type" value="Genomic_DNA"/>
</dbReference>
<reference evidence="2" key="1">
    <citation type="submission" date="2022-12" db="EMBL/GenBank/DDBJ databases">
        <title>Genome sequence of SJ11.</title>
        <authorList>
            <person name="Woo H."/>
        </authorList>
    </citation>
    <scope>NUCLEOTIDE SEQUENCE</scope>
    <source>
        <strain evidence="2">SJ11</strain>
    </source>
</reference>
<dbReference type="Pfam" id="PF14310">
    <property type="entry name" value="Fn3-like"/>
    <property type="match status" value="1"/>
</dbReference>
<accession>A0ABT4KWF9</accession>
<protein>
    <submittedName>
        <fullName evidence="2">Fibronectin type III-like domain-contianing protein</fullName>
    </submittedName>
</protein>
<dbReference type="InterPro" id="IPR013783">
    <property type="entry name" value="Ig-like_fold"/>
</dbReference>
<dbReference type="Gene3D" id="2.60.40.10">
    <property type="entry name" value="Immunoglobulins"/>
    <property type="match status" value="1"/>
</dbReference>
<sequence>MENGPLKTGETKSIKIVLNKDAFSYYDEKKKTWVADSGKYLIDIGNSSKDIRVSKAVML</sequence>
<dbReference type="InterPro" id="IPR026891">
    <property type="entry name" value="Fn3-like"/>
</dbReference>
<dbReference type="RefSeq" id="WP_269414372.1">
    <property type="nucleotide sequence ID" value="NZ_JAPWGL010000001.1"/>
</dbReference>
<proteinExistence type="predicted"/>
<keyword evidence="3" id="KW-1185">Reference proteome</keyword>